<dbReference type="CDD" id="cd00614">
    <property type="entry name" value="CGS_like"/>
    <property type="match status" value="1"/>
</dbReference>
<accession>A0A0L0T1D5</accession>
<keyword evidence="11" id="KW-1185">Reference proteome</keyword>
<dbReference type="Gene3D" id="3.40.640.10">
    <property type="entry name" value="Type I PLP-dependent aspartate aminotransferase-like (Major domain)"/>
    <property type="match status" value="1"/>
</dbReference>
<dbReference type="FunFam" id="3.90.1150.10:FF:000008">
    <property type="entry name" value="Cystathionine gamma-synthase"/>
    <property type="match status" value="1"/>
</dbReference>
<keyword evidence="5 8" id="KW-0663">Pyridoxal phosphate</keyword>
<comment type="cofactor">
    <cofactor evidence="1 9">
        <name>pyridoxal 5'-phosphate</name>
        <dbReference type="ChEBI" id="CHEBI:597326"/>
    </cofactor>
</comment>
<name>A0A0L0T1D5_ALLM3</name>
<keyword evidence="6" id="KW-0028">Amino-acid biosynthesis</keyword>
<dbReference type="GO" id="GO:0019346">
    <property type="term" value="P:transsulfuration"/>
    <property type="evidence" value="ECO:0007669"/>
    <property type="project" value="InterPro"/>
</dbReference>
<dbReference type="PANTHER" id="PTHR11808">
    <property type="entry name" value="TRANS-SULFURATION ENZYME FAMILY MEMBER"/>
    <property type="match status" value="1"/>
</dbReference>
<dbReference type="PANTHER" id="PTHR11808:SF15">
    <property type="entry name" value="CYSTATHIONINE GAMMA-LYASE"/>
    <property type="match status" value="1"/>
</dbReference>
<dbReference type="PROSITE" id="PS00868">
    <property type="entry name" value="CYS_MET_METAB_PP"/>
    <property type="match status" value="1"/>
</dbReference>
<evidence type="ECO:0000256" key="2">
    <source>
        <dbReference type="ARBA" id="ARBA00005038"/>
    </source>
</evidence>
<feature type="modified residue" description="N6-(pyridoxal phosphate)lysine" evidence="8">
    <location>
        <position position="218"/>
    </location>
</feature>
<gene>
    <name evidence="10" type="ORF">AMAG_12728</name>
</gene>
<dbReference type="eggNOG" id="KOG0053">
    <property type="taxonomic scope" value="Eukaryota"/>
</dbReference>
<evidence type="ECO:0000256" key="9">
    <source>
        <dbReference type="RuleBase" id="RU362118"/>
    </source>
</evidence>
<evidence type="ECO:0000256" key="6">
    <source>
        <dbReference type="ARBA" id="ARBA00023192"/>
    </source>
</evidence>
<sequence length="410" mass="43268">MHHNNKAEFSTSDSCLSTPQGFGTAAVHVGSAPDPITGAVVPPISLSSTFVHRKPGEYYAGFVYSRDGNPTRNGFEAAVAALEGGAHGIAFASGSAAIAMVIMSLPKGSHIVSVNDVYGGTFDTLTKLAPNMGYSASFANLAADPANVVSAMTPSTKLIWLESPTNPTMKLVDIAAVVSHAHRVNPDVITGVDNTFMSPYFQRPLALGADVVVHSATKYLNGHSDVCMGIAITSRADLATRLRELQTALGAVPSPMDCYLAHRGLKTLHLRMQAHERNALALARALESSPYVESVIYPGLKSHPQHALAKRQMSGFGGMLTFRIKGDLAMATAFFHHLKTVTLAESLGGVESLAELPATMTHGNLSAEERAKHGITDNLVRVSVGVEDAEDVVRDVIQALDKAFAAGKAC</sequence>
<organism evidence="10 11">
    <name type="scientific">Allomyces macrogynus (strain ATCC 38327)</name>
    <name type="common">Allomyces javanicus var. macrogynus</name>
    <dbReference type="NCBI Taxonomy" id="578462"/>
    <lineage>
        <taxon>Eukaryota</taxon>
        <taxon>Fungi</taxon>
        <taxon>Fungi incertae sedis</taxon>
        <taxon>Blastocladiomycota</taxon>
        <taxon>Blastocladiomycetes</taxon>
        <taxon>Blastocladiales</taxon>
        <taxon>Blastocladiaceae</taxon>
        <taxon>Allomyces</taxon>
    </lineage>
</organism>
<evidence type="ECO:0000313" key="11">
    <source>
        <dbReference type="Proteomes" id="UP000054350"/>
    </source>
</evidence>
<dbReference type="STRING" id="578462.A0A0L0T1D5"/>
<dbReference type="OrthoDB" id="3512640at2759"/>
<keyword evidence="6" id="KW-0198">Cysteine biosynthesis</keyword>
<evidence type="ECO:0000256" key="7">
    <source>
        <dbReference type="ARBA" id="ARBA00029853"/>
    </source>
</evidence>
<dbReference type="FunFam" id="3.40.640.10:FF:000009">
    <property type="entry name" value="Cystathionine gamma-synthase homolog"/>
    <property type="match status" value="1"/>
</dbReference>
<proteinExistence type="inferred from homology"/>
<dbReference type="InterPro" id="IPR000277">
    <property type="entry name" value="Cys/Met-Metab_PyrdxlP-dep_enz"/>
</dbReference>
<dbReference type="GO" id="GO:0004123">
    <property type="term" value="F:cystathionine gamma-lyase activity"/>
    <property type="evidence" value="ECO:0007669"/>
    <property type="project" value="TreeGrafter"/>
</dbReference>
<dbReference type="EC" id="4.4.1.1" evidence="4"/>
<dbReference type="InterPro" id="IPR054542">
    <property type="entry name" value="Cys_met_metab_PP"/>
</dbReference>
<dbReference type="Pfam" id="PF01053">
    <property type="entry name" value="Cys_Met_Meta_PP"/>
    <property type="match status" value="1"/>
</dbReference>
<dbReference type="PIRSF" id="PIRSF001434">
    <property type="entry name" value="CGS"/>
    <property type="match status" value="1"/>
</dbReference>
<dbReference type="EMBL" id="GG745357">
    <property type="protein sequence ID" value="KNE68561.1"/>
    <property type="molecule type" value="Genomic_DNA"/>
</dbReference>
<protein>
    <recommendedName>
        <fullName evidence="4">cystathionine gamma-lyase</fullName>
        <ecNumber evidence="4">4.4.1.1</ecNumber>
    </recommendedName>
    <alternativeName>
        <fullName evidence="7">Gamma-cystathionase</fullName>
    </alternativeName>
</protein>
<evidence type="ECO:0000256" key="5">
    <source>
        <dbReference type="ARBA" id="ARBA00022898"/>
    </source>
</evidence>
<dbReference type="Proteomes" id="UP000054350">
    <property type="component" value="Unassembled WGS sequence"/>
</dbReference>
<dbReference type="OMA" id="QHVRIAI"/>
<dbReference type="SUPFAM" id="SSF53383">
    <property type="entry name" value="PLP-dependent transferases"/>
    <property type="match status" value="1"/>
</dbReference>
<evidence type="ECO:0000256" key="4">
    <source>
        <dbReference type="ARBA" id="ARBA00012085"/>
    </source>
</evidence>
<dbReference type="InterPro" id="IPR015424">
    <property type="entry name" value="PyrdxlP-dep_Trfase"/>
</dbReference>
<evidence type="ECO:0000313" key="10">
    <source>
        <dbReference type="EMBL" id="KNE68561.1"/>
    </source>
</evidence>
<evidence type="ECO:0000256" key="8">
    <source>
        <dbReference type="PIRSR" id="PIRSR001434-2"/>
    </source>
</evidence>
<comment type="pathway">
    <text evidence="2">Amino-acid biosynthesis; L-cysteine biosynthesis; L-cysteine from L-homocysteine and L-serine: step 2/2.</text>
</comment>
<dbReference type="GO" id="GO:0005737">
    <property type="term" value="C:cytoplasm"/>
    <property type="evidence" value="ECO:0007669"/>
    <property type="project" value="TreeGrafter"/>
</dbReference>
<evidence type="ECO:0000256" key="3">
    <source>
        <dbReference type="ARBA" id="ARBA00009077"/>
    </source>
</evidence>
<dbReference type="AlphaFoldDB" id="A0A0L0T1D5"/>
<reference evidence="10 11" key="1">
    <citation type="submission" date="2009-11" db="EMBL/GenBank/DDBJ databases">
        <title>Annotation of Allomyces macrogynus ATCC 38327.</title>
        <authorList>
            <consortium name="The Broad Institute Genome Sequencing Platform"/>
            <person name="Russ C."/>
            <person name="Cuomo C."/>
            <person name="Burger G."/>
            <person name="Gray M.W."/>
            <person name="Holland P.W.H."/>
            <person name="King N."/>
            <person name="Lang F.B.F."/>
            <person name="Roger A.J."/>
            <person name="Ruiz-Trillo I."/>
            <person name="Young S.K."/>
            <person name="Zeng Q."/>
            <person name="Gargeya S."/>
            <person name="Fitzgerald M."/>
            <person name="Haas B."/>
            <person name="Abouelleil A."/>
            <person name="Alvarado L."/>
            <person name="Arachchi H.M."/>
            <person name="Berlin A."/>
            <person name="Chapman S.B."/>
            <person name="Gearin G."/>
            <person name="Goldberg J."/>
            <person name="Griggs A."/>
            <person name="Gujja S."/>
            <person name="Hansen M."/>
            <person name="Heiman D."/>
            <person name="Howarth C."/>
            <person name="Larimer J."/>
            <person name="Lui A."/>
            <person name="MacDonald P.J.P."/>
            <person name="McCowen C."/>
            <person name="Montmayeur A."/>
            <person name="Murphy C."/>
            <person name="Neiman D."/>
            <person name="Pearson M."/>
            <person name="Priest M."/>
            <person name="Roberts A."/>
            <person name="Saif S."/>
            <person name="Shea T."/>
            <person name="Sisk P."/>
            <person name="Stolte C."/>
            <person name="Sykes S."/>
            <person name="Wortman J."/>
            <person name="Nusbaum C."/>
            <person name="Birren B."/>
        </authorList>
    </citation>
    <scope>NUCLEOTIDE SEQUENCE [LARGE SCALE GENOMIC DNA]</scope>
    <source>
        <strain evidence="10 11">ATCC 38327</strain>
    </source>
</reference>
<dbReference type="GO" id="GO:0019343">
    <property type="term" value="P:cysteine biosynthetic process via cystathionine"/>
    <property type="evidence" value="ECO:0007669"/>
    <property type="project" value="TreeGrafter"/>
</dbReference>
<evidence type="ECO:0000256" key="1">
    <source>
        <dbReference type="ARBA" id="ARBA00001933"/>
    </source>
</evidence>
<reference evidence="11" key="2">
    <citation type="submission" date="2009-11" db="EMBL/GenBank/DDBJ databases">
        <title>The Genome Sequence of Allomyces macrogynus strain ATCC 38327.</title>
        <authorList>
            <consortium name="The Broad Institute Genome Sequencing Platform"/>
            <person name="Russ C."/>
            <person name="Cuomo C."/>
            <person name="Shea T."/>
            <person name="Young S.K."/>
            <person name="Zeng Q."/>
            <person name="Koehrsen M."/>
            <person name="Haas B."/>
            <person name="Borodovsky M."/>
            <person name="Guigo R."/>
            <person name="Alvarado L."/>
            <person name="Berlin A."/>
            <person name="Borenstein D."/>
            <person name="Chen Z."/>
            <person name="Engels R."/>
            <person name="Freedman E."/>
            <person name="Gellesch M."/>
            <person name="Goldberg J."/>
            <person name="Griggs A."/>
            <person name="Gujja S."/>
            <person name="Heiman D."/>
            <person name="Hepburn T."/>
            <person name="Howarth C."/>
            <person name="Jen D."/>
            <person name="Larson L."/>
            <person name="Lewis B."/>
            <person name="Mehta T."/>
            <person name="Park D."/>
            <person name="Pearson M."/>
            <person name="Roberts A."/>
            <person name="Saif S."/>
            <person name="Shenoy N."/>
            <person name="Sisk P."/>
            <person name="Stolte C."/>
            <person name="Sykes S."/>
            <person name="Walk T."/>
            <person name="White J."/>
            <person name="Yandava C."/>
            <person name="Burger G."/>
            <person name="Gray M.W."/>
            <person name="Holland P.W.H."/>
            <person name="King N."/>
            <person name="Lang F.B.F."/>
            <person name="Roger A.J."/>
            <person name="Ruiz-Trillo I."/>
            <person name="Lander E."/>
            <person name="Nusbaum C."/>
        </authorList>
    </citation>
    <scope>NUCLEOTIDE SEQUENCE [LARGE SCALE GENOMIC DNA]</scope>
    <source>
        <strain evidence="11">ATCC 38327</strain>
    </source>
</reference>
<dbReference type="InterPro" id="IPR015421">
    <property type="entry name" value="PyrdxlP-dep_Trfase_major"/>
</dbReference>
<dbReference type="GO" id="GO:0030170">
    <property type="term" value="F:pyridoxal phosphate binding"/>
    <property type="evidence" value="ECO:0007669"/>
    <property type="project" value="InterPro"/>
</dbReference>
<dbReference type="Gene3D" id="3.90.1150.10">
    <property type="entry name" value="Aspartate Aminotransferase, domain 1"/>
    <property type="match status" value="1"/>
</dbReference>
<comment type="similarity">
    <text evidence="3 9">Belongs to the trans-sulfuration enzymes family.</text>
</comment>
<dbReference type="InterPro" id="IPR015422">
    <property type="entry name" value="PyrdxlP-dep_Trfase_small"/>
</dbReference>
<dbReference type="VEuPathDB" id="FungiDB:AMAG_12728"/>